<dbReference type="AlphaFoldDB" id="A0A0D7BKJ3"/>
<evidence type="ECO:0000259" key="1">
    <source>
        <dbReference type="PROSITE" id="PS50013"/>
    </source>
</evidence>
<dbReference type="Gene3D" id="2.40.50.40">
    <property type="match status" value="1"/>
</dbReference>
<dbReference type="GO" id="GO:0006338">
    <property type="term" value="P:chromatin remodeling"/>
    <property type="evidence" value="ECO:0007669"/>
    <property type="project" value="UniProtKB-ARBA"/>
</dbReference>
<dbReference type="Proteomes" id="UP000054007">
    <property type="component" value="Unassembled WGS sequence"/>
</dbReference>
<accession>A0A0D7BKJ3</accession>
<dbReference type="SUPFAM" id="SSF54160">
    <property type="entry name" value="Chromo domain-like"/>
    <property type="match status" value="1"/>
</dbReference>
<dbReference type="EMBL" id="KN880473">
    <property type="protein sequence ID" value="KIY70136.1"/>
    <property type="molecule type" value="Genomic_DNA"/>
</dbReference>
<gene>
    <name evidence="2" type="ORF">CYLTODRAFT_317536</name>
</gene>
<evidence type="ECO:0000313" key="3">
    <source>
        <dbReference type="Proteomes" id="UP000054007"/>
    </source>
</evidence>
<name>A0A0D7BKJ3_9AGAR</name>
<dbReference type="SMART" id="SM00298">
    <property type="entry name" value="CHROMO"/>
    <property type="match status" value="1"/>
</dbReference>
<dbReference type="STRING" id="1314674.A0A0D7BKJ3"/>
<feature type="non-terminal residue" evidence="2">
    <location>
        <position position="1"/>
    </location>
</feature>
<feature type="non-terminal residue" evidence="2">
    <location>
        <position position="113"/>
    </location>
</feature>
<dbReference type="PROSITE" id="PS50013">
    <property type="entry name" value="CHROMO_2"/>
    <property type="match status" value="1"/>
</dbReference>
<organism evidence="2 3">
    <name type="scientific">Cylindrobasidium torrendii FP15055 ss-10</name>
    <dbReference type="NCBI Taxonomy" id="1314674"/>
    <lineage>
        <taxon>Eukaryota</taxon>
        <taxon>Fungi</taxon>
        <taxon>Dikarya</taxon>
        <taxon>Basidiomycota</taxon>
        <taxon>Agaricomycotina</taxon>
        <taxon>Agaricomycetes</taxon>
        <taxon>Agaricomycetidae</taxon>
        <taxon>Agaricales</taxon>
        <taxon>Marasmiineae</taxon>
        <taxon>Physalacriaceae</taxon>
        <taxon>Cylindrobasidium</taxon>
    </lineage>
</organism>
<evidence type="ECO:0000313" key="2">
    <source>
        <dbReference type="EMBL" id="KIY70136.1"/>
    </source>
</evidence>
<dbReference type="InterPro" id="IPR023780">
    <property type="entry name" value="Chromo_domain"/>
</dbReference>
<dbReference type="InterPro" id="IPR000953">
    <property type="entry name" value="Chromo/chromo_shadow_dom"/>
</dbReference>
<keyword evidence="3" id="KW-1185">Reference proteome</keyword>
<dbReference type="CDD" id="cd00024">
    <property type="entry name" value="CD_CSD"/>
    <property type="match status" value="1"/>
</dbReference>
<dbReference type="OrthoDB" id="3341476at2759"/>
<sequence>GPFEVVEVVSPTVFRLRMGQSYPGGPTFNLEHLRPYVESPKRFGLRSTKPESDLRADTTEEVEVDRIIAHKPVGRGYQFFVHYKDLPDSEDEWRSAKQLTNAAELVREYRAAH</sequence>
<feature type="domain" description="Chromo" evidence="1">
    <location>
        <begin position="62"/>
        <end position="113"/>
    </location>
</feature>
<reference evidence="2 3" key="1">
    <citation type="journal article" date="2015" name="Fungal Genet. Biol.">
        <title>Evolution of novel wood decay mechanisms in Agaricales revealed by the genome sequences of Fistulina hepatica and Cylindrobasidium torrendii.</title>
        <authorList>
            <person name="Floudas D."/>
            <person name="Held B.W."/>
            <person name="Riley R."/>
            <person name="Nagy L.G."/>
            <person name="Koehler G."/>
            <person name="Ransdell A.S."/>
            <person name="Younus H."/>
            <person name="Chow J."/>
            <person name="Chiniquy J."/>
            <person name="Lipzen A."/>
            <person name="Tritt A."/>
            <person name="Sun H."/>
            <person name="Haridas S."/>
            <person name="LaButti K."/>
            <person name="Ohm R.A."/>
            <person name="Kues U."/>
            <person name="Blanchette R.A."/>
            <person name="Grigoriev I.V."/>
            <person name="Minto R.E."/>
            <person name="Hibbett D.S."/>
        </authorList>
    </citation>
    <scope>NUCLEOTIDE SEQUENCE [LARGE SCALE GENOMIC DNA]</scope>
    <source>
        <strain evidence="2 3">FP15055 ss-10</strain>
    </source>
</reference>
<dbReference type="Pfam" id="PF00385">
    <property type="entry name" value="Chromo"/>
    <property type="match status" value="1"/>
</dbReference>
<protein>
    <recommendedName>
        <fullName evidence="1">Chromo domain-containing protein</fullName>
    </recommendedName>
</protein>
<proteinExistence type="predicted"/>
<dbReference type="InterPro" id="IPR016197">
    <property type="entry name" value="Chromo-like_dom_sf"/>
</dbReference>